<protein>
    <submittedName>
        <fullName evidence="2">VOC family protein</fullName>
    </submittedName>
</protein>
<sequence length="124" mass="13552">MPRIDHIAVAAHDKQVSARFFSEIFGLGHPEEAGRFLAVHLGPSFTLHFADVGFDFPGQHYAFHVADEEFDAIRGRLDARGIGYLPGPGRGTPGTINHHHGGRGLYFDDPAGHHLEIITARYGA</sequence>
<gene>
    <name evidence="2" type="ORF">IQ251_04240</name>
</gene>
<organism evidence="2 3">
    <name type="scientific">Saccharopolyspora montiporae</name>
    <dbReference type="NCBI Taxonomy" id="2781240"/>
    <lineage>
        <taxon>Bacteria</taxon>
        <taxon>Bacillati</taxon>
        <taxon>Actinomycetota</taxon>
        <taxon>Actinomycetes</taxon>
        <taxon>Pseudonocardiales</taxon>
        <taxon>Pseudonocardiaceae</taxon>
        <taxon>Saccharopolyspora</taxon>
    </lineage>
</organism>
<dbReference type="InterPro" id="IPR029068">
    <property type="entry name" value="Glyas_Bleomycin-R_OHBP_Dase"/>
</dbReference>
<evidence type="ECO:0000313" key="2">
    <source>
        <dbReference type="EMBL" id="MBE9373655.1"/>
    </source>
</evidence>
<dbReference type="RefSeq" id="WP_193927099.1">
    <property type="nucleotide sequence ID" value="NZ_JADEYC010000007.1"/>
</dbReference>
<dbReference type="InterPro" id="IPR037523">
    <property type="entry name" value="VOC_core"/>
</dbReference>
<dbReference type="PROSITE" id="PS51819">
    <property type="entry name" value="VOC"/>
    <property type="match status" value="1"/>
</dbReference>
<evidence type="ECO:0000313" key="3">
    <source>
        <dbReference type="Proteomes" id="UP000598360"/>
    </source>
</evidence>
<dbReference type="CDD" id="cd08351">
    <property type="entry name" value="ChaP_like"/>
    <property type="match status" value="1"/>
</dbReference>
<accession>A0A929FYN1</accession>
<dbReference type="InterPro" id="IPR004360">
    <property type="entry name" value="Glyas_Fos-R_dOase_dom"/>
</dbReference>
<reference evidence="2" key="1">
    <citation type="submission" date="2020-10" db="EMBL/GenBank/DDBJ databases">
        <title>Diversity and distribution of actinomycetes associated with coral in the coast of Hainan.</title>
        <authorList>
            <person name="Li F."/>
        </authorList>
    </citation>
    <scope>NUCLEOTIDE SEQUENCE</scope>
    <source>
        <strain evidence="2">HNM0983</strain>
    </source>
</reference>
<feature type="domain" description="VOC" evidence="1">
    <location>
        <begin position="3"/>
        <end position="120"/>
    </location>
</feature>
<dbReference type="EMBL" id="JADEYC010000007">
    <property type="protein sequence ID" value="MBE9373655.1"/>
    <property type="molecule type" value="Genomic_DNA"/>
</dbReference>
<comment type="caution">
    <text evidence="2">The sequence shown here is derived from an EMBL/GenBank/DDBJ whole genome shotgun (WGS) entry which is preliminary data.</text>
</comment>
<proteinExistence type="predicted"/>
<name>A0A929FYN1_9PSEU</name>
<evidence type="ECO:0000259" key="1">
    <source>
        <dbReference type="PROSITE" id="PS51819"/>
    </source>
</evidence>
<dbReference type="SUPFAM" id="SSF54593">
    <property type="entry name" value="Glyoxalase/Bleomycin resistance protein/Dihydroxybiphenyl dioxygenase"/>
    <property type="match status" value="1"/>
</dbReference>
<dbReference type="AlphaFoldDB" id="A0A929FYN1"/>
<dbReference type="Gene3D" id="3.10.180.10">
    <property type="entry name" value="2,3-Dihydroxybiphenyl 1,2-Dioxygenase, domain 1"/>
    <property type="match status" value="1"/>
</dbReference>
<dbReference type="Proteomes" id="UP000598360">
    <property type="component" value="Unassembled WGS sequence"/>
</dbReference>
<keyword evidence="3" id="KW-1185">Reference proteome</keyword>
<dbReference type="Pfam" id="PF00903">
    <property type="entry name" value="Glyoxalase"/>
    <property type="match status" value="1"/>
</dbReference>